<dbReference type="EMBL" id="FN596258">
    <property type="protein sequence ID" value="CBI35319.3"/>
    <property type="molecule type" value="Genomic_DNA"/>
</dbReference>
<dbReference type="ExpressionAtlas" id="D7TXU4">
    <property type="expression patterns" value="baseline"/>
</dbReference>
<keyword evidence="2" id="KW-1185">Reference proteome</keyword>
<dbReference type="Proteomes" id="UP000009183">
    <property type="component" value="Chromosome 17"/>
</dbReference>
<dbReference type="PaxDb" id="29760-VIT_17s0053g01070.t01"/>
<dbReference type="InParanoid" id="D7TXU4"/>
<proteinExistence type="predicted"/>
<evidence type="ECO:0000313" key="2">
    <source>
        <dbReference type="Proteomes" id="UP000009183"/>
    </source>
</evidence>
<evidence type="ECO:0000313" key="1">
    <source>
        <dbReference type="EMBL" id="CBI35319.3"/>
    </source>
</evidence>
<protein>
    <submittedName>
        <fullName evidence="1">Uncharacterized protein</fullName>
    </submittedName>
</protein>
<dbReference type="HOGENOM" id="CLU_2532063_0_0_1"/>
<gene>
    <name evidence="1" type="ordered locus">VIT_17s0053g01070</name>
</gene>
<organism evidence="1 2">
    <name type="scientific">Vitis vinifera</name>
    <name type="common">Grape</name>
    <dbReference type="NCBI Taxonomy" id="29760"/>
    <lineage>
        <taxon>Eukaryota</taxon>
        <taxon>Viridiplantae</taxon>
        <taxon>Streptophyta</taxon>
        <taxon>Embryophyta</taxon>
        <taxon>Tracheophyta</taxon>
        <taxon>Spermatophyta</taxon>
        <taxon>Magnoliopsida</taxon>
        <taxon>eudicotyledons</taxon>
        <taxon>Gunneridae</taxon>
        <taxon>Pentapetalae</taxon>
        <taxon>rosids</taxon>
        <taxon>Vitales</taxon>
        <taxon>Vitaceae</taxon>
        <taxon>Viteae</taxon>
        <taxon>Vitis</taxon>
    </lineage>
</organism>
<accession>D7TXU4</accession>
<sequence length="84" mass="9354">MKRRRLKVLHSAHDNSVSYLCIGDYEAAFTAKYLGVCIVSEIGQVSSYCNSDEKAGSYSSMEMSCWSNDNTDDILYYYSGKGGL</sequence>
<name>D7TXU4_VITVI</name>
<reference evidence="2" key="1">
    <citation type="journal article" date="2007" name="Nature">
        <title>The grapevine genome sequence suggests ancestral hexaploidization in major angiosperm phyla.</title>
        <authorList>
            <consortium name="The French-Italian Public Consortium for Grapevine Genome Characterization."/>
            <person name="Jaillon O."/>
            <person name="Aury J.-M."/>
            <person name="Noel B."/>
            <person name="Policriti A."/>
            <person name="Clepet C."/>
            <person name="Casagrande A."/>
            <person name="Choisne N."/>
            <person name="Aubourg S."/>
            <person name="Vitulo N."/>
            <person name="Jubin C."/>
            <person name="Vezzi A."/>
            <person name="Legeai F."/>
            <person name="Hugueney P."/>
            <person name="Dasilva C."/>
            <person name="Horner D."/>
            <person name="Mica E."/>
            <person name="Jublot D."/>
            <person name="Poulain J."/>
            <person name="Bruyere C."/>
            <person name="Billault A."/>
            <person name="Segurens B."/>
            <person name="Gouyvenoux M."/>
            <person name="Ugarte E."/>
            <person name="Cattonaro F."/>
            <person name="Anthouard V."/>
            <person name="Vico V."/>
            <person name="Del Fabbro C."/>
            <person name="Alaux M."/>
            <person name="Di Gaspero G."/>
            <person name="Dumas V."/>
            <person name="Felice N."/>
            <person name="Paillard S."/>
            <person name="Juman I."/>
            <person name="Moroldo M."/>
            <person name="Scalabrin S."/>
            <person name="Canaguier A."/>
            <person name="Le Clainche I."/>
            <person name="Malacrida G."/>
            <person name="Durand E."/>
            <person name="Pesole G."/>
            <person name="Laucou V."/>
            <person name="Chatelet P."/>
            <person name="Merdinoglu D."/>
            <person name="Delledonne M."/>
            <person name="Pezzotti M."/>
            <person name="Lecharny A."/>
            <person name="Scarpelli C."/>
            <person name="Artiguenave F."/>
            <person name="Pe M.E."/>
            <person name="Valle G."/>
            <person name="Morgante M."/>
            <person name="Caboche M."/>
            <person name="Adam-Blondon A.-F."/>
            <person name="Weissenbach J."/>
            <person name="Quetier F."/>
            <person name="Wincker P."/>
        </authorList>
    </citation>
    <scope>NUCLEOTIDE SEQUENCE [LARGE SCALE GENOMIC DNA]</scope>
    <source>
        <strain evidence="2">cv. Pinot noir / PN40024</strain>
    </source>
</reference>
<dbReference type="AlphaFoldDB" id="D7TXU4"/>